<dbReference type="RefSeq" id="WP_307269722.1">
    <property type="nucleotide sequence ID" value="NZ_JAUSVX010000002.1"/>
</dbReference>
<comment type="caution">
    <text evidence="2">The sequence shown here is derived from an EMBL/GenBank/DDBJ whole genome shotgun (WGS) entry which is preliminary data.</text>
</comment>
<protein>
    <submittedName>
        <fullName evidence="2">GST-like protein</fullName>
    </submittedName>
</protein>
<dbReference type="Gene3D" id="1.20.1050.10">
    <property type="match status" value="1"/>
</dbReference>
<dbReference type="PANTHER" id="PTHR44051:SF8">
    <property type="entry name" value="GLUTATHIONE S-TRANSFERASE GSTA"/>
    <property type="match status" value="1"/>
</dbReference>
<dbReference type="CDD" id="cd03057">
    <property type="entry name" value="GST_N_Beta"/>
    <property type="match status" value="1"/>
</dbReference>
<evidence type="ECO:0000313" key="3">
    <source>
        <dbReference type="Proteomes" id="UP001242480"/>
    </source>
</evidence>
<dbReference type="InterPro" id="IPR004045">
    <property type="entry name" value="Glutathione_S-Trfase_N"/>
</dbReference>
<dbReference type="Proteomes" id="UP001242480">
    <property type="component" value="Unassembled WGS sequence"/>
</dbReference>
<dbReference type="InterPro" id="IPR036249">
    <property type="entry name" value="Thioredoxin-like_sf"/>
</dbReference>
<accession>A0ABU0J2J2</accession>
<reference evidence="2 3" key="1">
    <citation type="submission" date="2023-07" db="EMBL/GenBank/DDBJ databases">
        <title>Genomic Encyclopedia of Type Strains, Phase IV (KMG-IV): sequencing the most valuable type-strain genomes for metagenomic binning, comparative biology and taxonomic classification.</title>
        <authorList>
            <person name="Goeker M."/>
        </authorList>
    </citation>
    <scope>NUCLEOTIDE SEQUENCE [LARGE SCALE GENOMIC DNA]</scope>
    <source>
        <strain evidence="2 3">DSM 19619</strain>
    </source>
</reference>
<dbReference type="Gene3D" id="3.40.30.10">
    <property type="entry name" value="Glutaredoxin"/>
    <property type="match status" value="1"/>
</dbReference>
<dbReference type="PANTHER" id="PTHR44051">
    <property type="entry name" value="GLUTATHIONE S-TRANSFERASE-RELATED"/>
    <property type="match status" value="1"/>
</dbReference>
<evidence type="ECO:0000313" key="2">
    <source>
        <dbReference type="EMBL" id="MDQ0468472.1"/>
    </source>
</evidence>
<feature type="domain" description="GST N-terminal" evidence="1">
    <location>
        <begin position="2"/>
        <end position="84"/>
    </location>
</feature>
<dbReference type="SUPFAM" id="SSF52833">
    <property type="entry name" value="Thioredoxin-like"/>
    <property type="match status" value="1"/>
</dbReference>
<organism evidence="2 3">
    <name type="scientific">Labrys wisconsinensis</name>
    <dbReference type="NCBI Taxonomy" id="425677"/>
    <lineage>
        <taxon>Bacteria</taxon>
        <taxon>Pseudomonadati</taxon>
        <taxon>Pseudomonadota</taxon>
        <taxon>Alphaproteobacteria</taxon>
        <taxon>Hyphomicrobiales</taxon>
        <taxon>Xanthobacteraceae</taxon>
        <taxon>Labrys</taxon>
    </lineage>
</organism>
<keyword evidence="3" id="KW-1185">Reference proteome</keyword>
<dbReference type="SUPFAM" id="SSF47616">
    <property type="entry name" value="GST C-terminal domain-like"/>
    <property type="match status" value="1"/>
</dbReference>
<dbReference type="PROSITE" id="PS50404">
    <property type="entry name" value="GST_NTER"/>
    <property type="match status" value="1"/>
</dbReference>
<dbReference type="InterPro" id="IPR036282">
    <property type="entry name" value="Glutathione-S-Trfase_C_sf"/>
</dbReference>
<evidence type="ECO:0000259" key="1">
    <source>
        <dbReference type="PROSITE" id="PS50404"/>
    </source>
</evidence>
<dbReference type="EMBL" id="JAUSVX010000002">
    <property type="protein sequence ID" value="MDQ0468472.1"/>
    <property type="molecule type" value="Genomic_DNA"/>
</dbReference>
<proteinExistence type="predicted"/>
<dbReference type="Pfam" id="PF13409">
    <property type="entry name" value="GST_N_2"/>
    <property type="match status" value="1"/>
</dbReference>
<gene>
    <name evidence="2" type="ORF">QO011_001472</name>
</gene>
<name>A0ABU0J2J2_9HYPH</name>
<sequence>MTETFVVYGASGSGSVPIEATLRLLELPYRIEECAPWEGREEADKLVGINPMLQVPALALPTGDVMTESAAILIWLADAHPDARLAPALTESTRPAFLRWMTFVSSAIYALYWISDNPSRIVERAEDHAAVKARLFDRIACCWHLMGAQLRPGRYLLGEDLSVLDLYVATASRWSPGRRRFYEVAPGLAETVRRVDADPRLTAIWAERFPFVQGCDQTA</sequence>